<dbReference type="InterPro" id="IPR003675">
    <property type="entry name" value="Rce1/LyrA-like_dom"/>
</dbReference>
<proteinExistence type="predicted"/>
<keyword evidence="1" id="KW-0812">Transmembrane</keyword>
<gene>
    <name evidence="3" type="ORF">COS77_04495</name>
</gene>
<protein>
    <recommendedName>
        <fullName evidence="2">CAAX prenyl protease 2/Lysostaphin resistance protein A-like domain-containing protein</fullName>
    </recommendedName>
</protein>
<name>A0A2M7ATE4_9BACT</name>
<sequence>MKDSNITPTQKALNLWAVILIVWAVYRTYSKLPEWFDEFIAKPLVFVFPVFVYIRSVEKKEILSSLFINKNFKNFIKEFFISFGIGLVLLLTALFSVYLRSKKISLFTHFPSAGQFGLIFLTAVATGITEEILSRGFVLKRLYEESKNAYSSAFFASILFFFLHVPILFSNNQINGSMLLMFMATDLLLSMVNGLIMIQRKSLTVPILIHTFYNVVIALSFI</sequence>
<keyword evidence="1" id="KW-0472">Membrane</keyword>
<accession>A0A2M7ATE4</accession>
<evidence type="ECO:0000256" key="1">
    <source>
        <dbReference type="SAM" id="Phobius"/>
    </source>
</evidence>
<keyword evidence="1" id="KW-1133">Transmembrane helix</keyword>
<evidence type="ECO:0000313" key="4">
    <source>
        <dbReference type="Proteomes" id="UP000229001"/>
    </source>
</evidence>
<dbReference type="AlphaFoldDB" id="A0A2M7ATE4"/>
<feature type="transmembrane region" description="Helical" evidence="1">
    <location>
        <begin position="75"/>
        <end position="98"/>
    </location>
</feature>
<feature type="domain" description="CAAX prenyl protease 2/Lysostaphin resistance protein A-like" evidence="2">
    <location>
        <begin position="115"/>
        <end position="216"/>
    </location>
</feature>
<reference evidence="4" key="1">
    <citation type="submission" date="2017-09" db="EMBL/GenBank/DDBJ databases">
        <title>Depth-based differentiation of microbial function through sediment-hosted aquifers and enrichment of novel symbionts in the deep terrestrial subsurface.</title>
        <authorList>
            <person name="Probst A.J."/>
            <person name="Ladd B."/>
            <person name="Jarett J.K."/>
            <person name="Geller-Mcgrath D.E."/>
            <person name="Sieber C.M.K."/>
            <person name="Emerson J.B."/>
            <person name="Anantharaman K."/>
            <person name="Thomas B.C."/>
            <person name="Malmstrom R."/>
            <person name="Stieglmeier M."/>
            <person name="Klingl A."/>
            <person name="Woyke T."/>
            <person name="Ryan C.M."/>
            <person name="Banfield J.F."/>
        </authorList>
    </citation>
    <scope>NUCLEOTIDE SEQUENCE [LARGE SCALE GENOMIC DNA]</scope>
</reference>
<dbReference type="Pfam" id="PF02517">
    <property type="entry name" value="Rce1-like"/>
    <property type="match status" value="1"/>
</dbReference>
<feature type="transmembrane region" description="Helical" evidence="1">
    <location>
        <begin position="35"/>
        <end position="54"/>
    </location>
</feature>
<dbReference type="PANTHER" id="PTHR39430">
    <property type="entry name" value="MEMBRANE-ASSOCIATED PROTEASE-RELATED"/>
    <property type="match status" value="1"/>
</dbReference>
<feature type="transmembrane region" description="Helical" evidence="1">
    <location>
        <begin position="175"/>
        <end position="196"/>
    </location>
</feature>
<feature type="transmembrane region" description="Helical" evidence="1">
    <location>
        <begin position="149"/>
        <end position="169"/>
    </location>
</feature>
<evidence type="ECO:0000313" key="3">
    <source>
        <dbReference type="EMBL" id="PIU73882.1"/>
    </source>
</evidence>
<dbReference type="EMBL" id="PEVZ01000071">
    <property type="protein sequence ID" value="PIU73882.1"/>
    <property type="molecule type" value="Genomic_DNA"/>
</dbReference>
<dbReference type="GO" id="GO:0080120">
    <property type="term" value="P:CAAX-box protein maturation"/>
    <property type="evidence" value="ECO:0007669"/>
    <property type="project" value="UniProtKB-ARBA"/>
</dbReference>
<organism evidence="3 4">
    <name type="scientific">Candidatus Roizmanbacteria bacterium CG06_land_8_20_14_3_00_34_14</name>
    <dbReference type="NCBI Taxonomy" id="1974848"/>
    <lineage>
        <taxon>Bacteria</taxon>
        <taxon>Candidatus Roizmaniibacteriota</taxon>
    </lineage>
</organism>
<feature type="transmembrane region" description="Helical" evidence="1">
    <location>
        <begin position="110"/>
        <end position="128"/>
    </location>
</feature>
<feature type="transmembrane region" description="Helical" evidence="1">
    <location>
        <begin position="203"/>
        <end position="221"/>
    </location>
</feature>
<dbReference type="Proteomes" id="UP000229001">
    <property type="component" value="Unassembled WGS sequence"/>
</dbReference>
<feature type="transmembrane region" description="Helical" evidence="1">
    <location>
        <begin position="12"/>
        <end position="29"/>
    </location>
</feature>
<dbReference type="PANTHER" id="PTHR39430:SF1">
    <property type="entry name" value="PROTEASE"/>
    <property type="match status" value="1"/>
</dbReference>
<comment type="caution">
    <text evidence="3">The sequence shown here is derived from an EMBL/GenBank/DDBJ whole genome shotgun (WGS) entry which is preliminary data.</text>
</comment>
<dbReference type="GO" id="GO:0004175">
    <property type="term" value="F:endopeptidase activity"/>
    <property type="evidence" value="ECO:0007669"/>
    <property type="project" value="UniProtKB-ARBA"/>
</dbReference>
<evidence type="ECO:0000259" key="2">
    <source>
        <dbReference type="Pfam" id="PF02517"/>
    </source>
</evidence>